<evidence type="ECO:0000256" key="3">
    <source>
        <dbReference type="ARBA" id="ARBA00022737"/>
    </source>
</evidence>
<comment type="caution">
    <text evidence="8">The sequence shown here is derived from an EMBL/GenBank/DDBJ whole genome shotgun (WGS) entry which is preliminary data.</text>
</comment>
<dbReference type="Gene3D" id="3.80.10.10">
    <property type="entry name" value="Ribonuclease Inhibitor"/>
    <property type="match status" value="1"/>
</dbReference>
<evidence type="ECO:0000313" key="9">
    <source>
        <dbReference type="Proteomes" id="UP000241769"/>
    </source>
</evidence>
<evidence type="ECO:0000256" key="2">
    <source>
        <dbReference type="ARBA" id="ARBA00022614"/>
    </source>
</evidence>
<dbReference type="InterPro" id="IPR001611">
    <property type="entry name" value="Leu-rich_rpt"/>
</dbReference>
<dbReference type="Gene3D" id="1.20.1280.50">
    <property type="match status" value="1"/>
</dbReference>
<keyword evidence="9" id="KW-1185">Reference proteome</keyword>
<proteinExistence type="predicted"/>
<dbReference type="PANTHER" id="PTHR48051:SF1">
    <property type="entry name" value="RAS SUPPRESSOR PROTEIN 1"/>
    <property type="match status" value="1"/>
</dbReference>
<feature type="compositionally biased region" description="Acidic residues" evidence="6">
    <location>
        <begin position="489"/>
        <end position="501"/>
    </location>
</feature>
<dbReference type="Pfam" id="PF03962">
    <property type="entry name" value="Mnd1"/>
    <property type="match status" value="1"/>
</dbReference>
<dbReference type="InterPro" id="IPR050216">
    <property type="entry name" value="LRR_domain-containing"/>
</dbReference>
<evidence type="ECO:0000256" key="5">
    <source>
        <dbReference type="ARBA" id="ARBA00023242"/>
    </source>
</evidence>
<feature type="region of interest" description="Disordered" evidence="6">
    <location>
        <begin position="344"/>
        <end position="398"/>
    </location>
</feature>
<reference evidence="8 9" key="1">
    <citation type="journal article" date="2018" name="Genome Biol. Evol.">
        <title>Multiple Roots of Fruiting Body Formation in Amoebozoa.</title>
        <authorList>
            <person name="Hillmann F."/>
            <person name="Forbes G."/>
            <person name="Novohradska S."/>
            <person name="Ferling I."/>
            <person name="Riege K."/>
            <person name="Groth M."/>
            <person name="Westermann M."/>
            <person name="Marz M."/>
            <person name="Spaller T."/>
            <person name="Winckler T."/>
            <person name="Schaap P."/>
            <person name="Glockner G."/>
        </authorList>
    </citation>
    <scope>NUCLEOTIDE SEQUENCE [LARGE SCALE GENOMIC DNA]</scope>
    <source>
        <strain evidence="8 9">Jena</strain>
    </source>
</reference>
<dbReference type="InterPro" id="IPR032675">
    <property type="entry name" value="LRR_dom_sf"/>
</dbReference>
<dbReference type="Proteomes" id="UP000241769">
    <property type="component" value="Unassembled WGS sequence"/>
</dbReference>
<sequence>MVSRKRKTETNLNEIPLECLVHIFTQLPDEDLIKCRLICKEWTQLLDSLDNTLWRSRYFERYGGDLDGFTCTWKEAVMHQLSPLDESVHIVREHATLDGNLPGLSIYNIDRMSAMNVTLIKTESHLMRYFPNQLSRIRGLKKIDLKRGIMQKLSPNQQPSTIHLLHDLQELNLSENQLTSFPWEILALTNLQILDLSYNNIRGIPQRIDRLSSLKELNMSHNLIRRIPASISSIQTISTLKLNGNPLEKLNLDVLSTPNLSQLVLDRHVWLDVPYSLDKVTTERMKKQMKDRLVQHLTLDHDGRVNVSQSAMDRMLNKEIPELEKRLSFVVKREGKLSVTQIGVIVHPDYEESEEEEEENEEQEEENEEQEEKEEKEEKEEEEEEEEEKEEEEEEKEEQVEVRKRRVKVWDKKTGSLLAVLNGEETKTVKLEWFGRSDIEIFTTGLYHPYQLHVVGRREGRIVLDNEEQLYRPTCKMQKKTNRRKWIDDEAEEGSEEEDGPLSEMEWIELGMYDMQGFIDDGEEEEGEEEEEPEAVFSEDDEGGADVADEDFDRELVSLLEGEATHRVTDDGEVVEISDDGEDLGILKNIGLLVLTRVFFLLWCSNFHFLYSYKQRQITEAMSKRGLSLEEKRSRMRDLFIQTVRILSHFDRAERFHQKGVYLLKEVEKICSKEKGIVLQSVKDVLTSLVNDGMVKTDKIGTSVYFWMFPSDEANNRANAIKKLTTDIEGGKRKRDDLKNSISEATKGREESDERSAKIARLTELEKENAELKKKLALYADNDPGLINAMEKDSENYKLAANRWTDTIWTLKSYCANMGVDGSSFEQNFEIPSNFDYV</sequence>
<dbReference type="EMBL" id="MDYQ01000129">
    <property type="protein sequence ID" value="PRP81228.1"/>
    <property type="molecule type" value="Genomic_DNA"/>
</dbReference>
<dbReference type="Pfam" id="PF18517">
    <property type="entry name" value="LZ3wCH"/>
    <property type="match status" value="1"/>
</dbReference>
<dbReference type="InterPro" id="IPR036047">
    <property type="entry name" value="F-box-like_dom_sf"/>
</dbReference>
<dbReference type="PROSITE" id="PS50181">
    <property type="entry name" value="FBOX"/>
    <property type="match status" value="1"/>
</dbReference>
<feature type="compositionally biased region" description="Acidic residues" evidence="6">
    <location>
        <begin position="351"/>
        <end position="398"/>
    </location>
</feature>
<evidence type="ECO:0000313" key="8">
    <source>
        <dbReference type="EMBL" id="PRP81228.1"/>
    </source>
</evidence>
<organism evidence="8 9">
    <name type="scientific">Planoprotostelium fungivorum</name>
    <dbReference type="NCBI Taxonomy" id="1890364"/>
    <lineage>
        <taxon>Eukaryota</taxon>
        <taxon>Amoebozoa</taxon>
        <taxon>Evosea</taxon>
        <taxon>Variosea</taxon>
        <taxon>Cavosteliida</taxon>
        <taxon>Cavosteliaceae</taxon>
        <taxon>Planoprotostelium</taxon>
    </lineage>
</organism>
<feature type="region of interest" description="Disordered" evidence="6">
    <location>
        <begin position="733"/>
        <end position="755"/>
    </location>
</feature>
<dbReference type="Pfam" id="PF13855">
    <property type="entry name" value="LRR_8"/>
    <property type="match status" value="1"/>
</dbReference>
<feature type="compositionally biased region" description="Basic and acidic residues" evidence="6">
    <location>
        <begin position="746"/>
        <end position="755"/>
    </location>
</feature>
<dbReference type="AlphaFoldDB" id="A0A2P6NBA4"/>
<dbReference type="SMART" id="SM00256">
    <property type="entry name" value="FBOX"/>
    <property type="match status" value="1"/>
</dbReference>
<evidence type="ECO:0000259" key="7">
    <source>
        <dbReference type="PROSITE" id="PS50181"/>
    </source>
</evidence>
<dbReference type="OrthoDB" id="273345at2759"/>
<dbReference type="Pfam" id="PF12937">
    <property type="entry name" value="F-box-like"/>
    <property type="match status" value="1"/>
</dbReference>
<feature type="domain" description="F-box" evidence="7">
    <location>
        <begin position="9"/>
        <end position="57"/>
    </location>
</feature>
<dbReference type="PRINTS" id="PR00019">
    <property type="entry name" value="LEURICHRPT"/>
</dbReference>
<dbReference type="PROSITE" id="PS51450">
    <property type="entry name" value="LRR"/>
    <property type="match status" value="3"/>
</dbReference>
<keyword evidence="4" id="KW-0175">Coiled coil</keyword>
<dbReference type="STRING" id="1890364.A0A2P6NBA4"/>
<keyword evidence="3" id="KW-0677">Repeat</keyword>
<comment type="subcellular location">
    <subcellularLocation>
        <location evidence="1">Nucleus</location>
    </subcellularLocation>
</comment>
<dbReference type="InterPro" id="IPR003591">
    <property type="entry name" value="Leu-rich_rpt_typical-subtyp"/>
</dbReference>
<keyword evidence="5" id="KW-0539">Nucleus</keyword>
<dbReference type="GO" id="GO:0005634">
    <property type="term" value="C:nucleus"/>
    <property type="evidence" value="ECO:0007669"/>
    <property type="project" value="UniProtKB-SubCell"/>
</dbReference>
<evidence type="ECO:0000256" key="4">
    <source>
        <dbReference type="ARBA" id="ARBA00023054"/>
    </source>
</evidence>
<dbReference type="InterPro" id="IPR040661">
    <property type="entry name" value="LZ3wCH"/>
</dbReference>
<dbReference type="InParanoid" id="A0A2P6NBA4"/>
<protein>
    <submittedName>
        <fullName evidence="8">GAJ protein-like</fullName>
    </submittedName>
</protein>
<dbReference type="PANTHER" id="PTHR48051">
    <property type="match status" value="1"/>
</dbReference>
<gene>
    <name evidence="8" type="ORF">PROFUN_02062</name>
</gene>
<dbReference type="InterPro" id="IPR040453">
    <property type="entry name" value="Mnd1_HTH"/>
</dbReference>
<dbReference type="SUPFAM" id="SSF52058">
    <property type="entry name" value="L domain-like"/>
    <property type="match status" value="1"/>
</dbReference>
<dbReference type="GO" id="GO:0005737">
    <property type="term" value="C:cytoplasm"/>
    <property type="evidence" value="ECO:0007669"/>
    <property type="project" value="TreeGrafter"/>
</dbReference>
<keyword evidence="2" id="KW-0433">Leucine-rich repeat</keyword>
<dbReference type="InterPro" id="IPR001810">
    <property type="entry name" value="F-box_dom"/>
</dbReference>
<evidence type="ECO:0000256" key="1">
    <source>
        <dbReference type="ARBA" id="ARBA00004123"/>
    </source>
</evidence>
<accession>A0A2P6NBA4</accession>
<dbReference type="SUPFAM" id="SSF81383">
    <property type="entry name" value="F-box domain"/>
    <property type="match status" value="1"/>
</dbReference>
<feature type="region of interest" description="Disordered" evidence="6">
    <location>
        <begin position="484"/>
        <end position="503"/>
    </location>
</feature>
<name>A0A2P6NBA4_9EUKA</name>
<dbReference type="SMART" id="SM00369">
    <property type="entry name" value="LRR_TYP"/>
    <property type="match status" value="3"/>
</dbReference>
<evidence type="ECO:0000256" key="6">
    <source>
        <dbReference type="SAM" id="MobiDB-lite"/>
    </source>
</evidence>
<feature type="region of interest" description="Disordered" evidence="6">
    <location>
        <begin position="522"/>
        <end position="545"/>
    </location>
</feature>